<keyword evidence="6" id="KW-0347">Helicase</keyword>
<evidence type="ECO:0000256" key="2">
    <source>
        <dbReference type="ARBA" id="ARBA00007025"/>
    </source>
</evidence>
<dbReference type="InterPro" id="IPR049730">
    <property type="entry name" value="SNF2/RAD54-like_C"/>
</dbReference>
<feature type="region of interest" description="Disordered" evidence="11">
    <location>
        <begin position="1"/>
        <end position="257"/>
    </location>
</feature>
<evidence type="ECO:0000313" key="15">
    <source>
        <dbReference type="Proteomes" id="UP001138500"/>
    </source>
</evidence>
<dbReference type="GO" id="GO:0140658">
    <property type="term" value="F:ATP-dependent chromatin remodeler activity"/>
    <property type="evidence" value="ECO:0007669"/>
    <property type="project" value="UniProtKB-ARBA"/>
</dbReference>
<dbReference type="InterPro" id="IPR027417">
    <property type="entry name" value="P-loop_NTPase"/>
</dbReference>
<comment type="subcellular location">
    <subcellularLocation>
        <location evidence="1">Nucleus</location>
    </subcellularLocation>
</comment>
<feature type="compositionally biased region" description="Acidic residues" evidence="11">
    <location>
        <begin position="498"/>
        <end position="512"/>
    </location>
</feature>
<dbReference type="AlphaFoldDB" id="A0A9W7SHW1"/>
<feature type="compositionally biased region" description="Polar residues" evidence="11">
    <location>
        <begin position="301"/>
        <end position="312"/>
    </location>
</feature>
<keyword evidence="10" id="KW-0539">Nucleus</keyword>
<comment type="caution">
    <text evidence="14">The sequence shown here is derived from an EMBL/GenBank/DDBJ whole genome shotgun (WGS) entry which is preliminary data.</text>
</comment>
<feature type="region of interest" description="Disordered" evidence="11">
    <location>
        <begin position="371"/>
        <end position="525"/>
    </location>
</feature>
<evidence type="ECO:0000256" key="1">
    <source>
        <dbReference type="ARBA" id="ARBA00004123"/>
    </source>
</evidence>
<keyword evidence="9" id="KW-0238">DNA-binding</keyword>
<evidence type="ECO:0000256" key="9">
    <source>
        <dbReference type="ARBA" id="ARBA00023125"/>
    </source>
</evidence>
<feature type="region of interest" description="Disordered" evidence="11">
    <location>
        <begin position="290"/>
        <end position="312"/>
    </location>
</feature>
<reference evidence="14 15" key="2">
    <citation type="journal article" date="2021" name="Curr. Genet.">
        <title>Genetic response to nitrogen starvation in the aggressive Eucalyptus foliar pathogen Teratosphaeria destructans.</title>
        <authorList>
            <person name="Havenga M."/>
            <person name="Wingfield B.D."/>
            <person name="Wingfield M.J."/>
            <person name="Dreyer L.L."/>
            <person name="Roets F."/>
            <person name="Aylward J."/>
        </authorList>
    </citation>
    <scope>NUCLEOTIDE SEQUENCE [LARGE SCALE GENOMIC DNA]</scope>
    <source>
        <strain evidence="14">CMW44962</strain>
    </source>
</reference>
<dbReference type="GO" id="GO:0005634">
    <property type="term" value="C:nucleus"/>
    <property type="evidence" value="ECO:0007669"/>
    <property type="project" value="UniProtKB-SubCell"/>
</dbReference>
<dbReference type="InterPro" id="IPR000330">
    <property type="entry name" value="SNF2_N"/>
</dbReference>
<reference evidence="14 15" key="1">
    <citation type="journal article" date="2018" name="IMA Fungus">
        <title>IMA Genome-F 10: Nine draft genome sequences of Claviceps purpurea s.lat., including C. arundinis, C. humidiphila, and C. cf. spartinae, pseudomolecules for the pitch canker pathogen Fusarium circinatum, draft genome of Davidsoniella eucalypti, Grosmannia galeiformis, Quambalaria eucalypti, and Teratosphaeria destructans.</title>
        <authorList>
            <person name="Wingfield B.D."/>
            <person name="Liu M."/>
            <person name="Nguyen H.D."/>
            <person name="Lane F.A."/>
            <person name="Morgan S.W."/>
            <person name="De Vos L."/>
            <person name="Wilken P.M."/>
            <person name="Duong T.A."/>
            <person name="Aylward J."/>
            <person name="Coetzee M.P."/>
            <person name="Dadej K."/>
            <person name="De Beer Z.W."/>
            <person name="Findlay W."/>
            <person name="Havenga M."/>
            <person name="Kolarik M."/>
            <person name="Menzies J.G."/>
            <person name="Naidoo K."/>
            <person name="Pochopski O."/>
            <person name="Shoukouhi P."/>
            <person name="Santana Q.C."/>
            <person name="Seifert K.A."/>
            <person name="Soal N."/>
            <person name="Steenkamp E.T."/>
            <person name="Tatham C.T."/>
            <person name="van der Nest M.A."/>
            <person name="Wingfield M.J."/>
        </authorList>
    </citation>
    <scope>NUCLEOTIDE SEQUENCE [LARGE SCALE GENOMIC DNA]</scope>
    <source>
        <strain evidence="14">CMW44962</strain>
    </source>
</reference>
<dbReference type="GO" id="GO:0003677">
    <property type="term" value="F:DNA binding"/>
    <property type="evidence" value="ECO:0007669"/>
    <property type="project" value="UniProtKB-KW"/>
</dbReference>
<dbReference type="PANTHER" id="PTHR10799">
    <property type="entry name" value="SNF2/RAD54 HELICASE FAMILY"/>
    <property type="match status" value="1"/>
</dbReference>
<evidence type="ECO:0000259" key="12">
    <source>
        <dbReference type="PROSITE" id="PS51192"/>
    </source>
</evidence>
<dbReference type="Proteomes" id="UP001138500">
    <property type="component" value="Unassembled WGS sequence"/>
</dbReference>
<gene>
    <name evidence="14" type="ORF">Tdes44962_MAKER06213</name>
</gene>
<dbReference type="CDD" id="cd18793">
    <property type="entry name" value="SF2_C_SNF"/>
    <property type="match status" value="1"/>
</dbReference>
<proteinExistence type="inferred from homology"/>
<feature type="domain" description="Helicase C-terminal" evidence="13">
    <location>
        <begin position="1068"/>
        <end position="1232"/>
    </location>
</feature>
<feature type="compositionally biased region" description="Polar residues" evidence="11">
    <location>
        <begin position="20"/>
        <end position="31"/>
    </location>
</feature>
<keyword evidence="5" id="KW-0378">Hydrolase</keyword>
<dbReference type="Pfam" id="PF00176">
    <property type="entry name" value="SNF2-rel_dom"/>
    <property type="match status" value="1"/>
</dbReference>
<evidence type="ECO:0000256" key="8">
    <source>
        <dbReference type="ARBA" id="ARBA00022853"/>
    </source>
</evidence>
<feature type="compositionally biased region" description="Polar residues" evidence="11">
    <location>
        <begin position="429"/>
        <end position="442"/>
    </location>
</feature>
<evidence type="ECO:0000256" key="10">
    <source>
        <dbReference type="ARBA" id="ARBA00023242"/>
    </source>
</evidence>
<dbReference type="PROSITE" id="PS51194">
    <property type="entry name" value="HELICASE_CTER"/>
    <property type="match status" value="1"/>
</dbReference>
<keyword evidence="7" id="KW-0067">ATP-binding</keyword>
<dbReference type="GO" id="GO:0005524">
    <property type="term" value="F:ATP binding"/>
    <property type="evidence" value="ECO:0007669"/>
    <property type="project" value="UniProtKB-KW"/>
</dbReference>
<feature type="domain" description="Helicase ATP-binding" evidence="12">
    <location>
        <begin position="701"/>
        <end position="868"/>
    </location>
</feature>
<sequence length="1278" mass="141752">MADSDPISDGTPRKRVKLDNGNNTSQGTPWDSQEDESETFAAEDFHTEPTMPMTNGAQKRKMPTYSADAFHRDFSSTMKASSGQQRAPGTRETPGLSSQILGSAFVTQPTQPLVQKNSISPSSDVLVDRSSPPLHPASSPPKPQPLPIQRPSTKPGGRSSLLGKTLGPVGTSFRPPLGVRASKPVTVLDDSDDEDPPVHHSSDDEQTQGLKSRFKPTAFKTGERDAAATPHKNQAYSTVRESPISSSQATRPAASSGNTSLFASLMNQYTHKENALAPQRAHAQSNDLASAYGGTTRAPRPQQQPRTGNPIRTATKHMTLDDIENHNTRKSISEMQRVLSHESVQRCYDALLKNRMNRHDAMDWLATHEEPLPSASDEVDELSAMSPPPRRGIAMASKPALSQQASHPVKSMAKQEVKKPAQSIAERYAQSNQAQRKQSYPTNVVKLDDEDEDEDLKPAQRGRLLKGRRPARSLTPPSSPPAVAADHKTKQRQKAVVIDDDDDDDEEEEEEGNSAIGREASEEMQATDLWSEARLLKFFNECSARDLADLSAQPEDVVELVIGKRPFNSLDDVRAVTNAPDTKSGKKSKKRAVGEKIVEDCSEMWEGYDAVDELVAECEKIAKPIQQTLKSWGVGDGNGELQLMKLDEAHDSGIGTPASSLSAEDAPVSKKKSKGRFLRQPETMGDVELKDYQLVGLNWLNLLFQKKISCILADDMGLGKTCQVISFLAHLQTQEVDGVHLVIVPGSTLENWLREFQRFAPSMKVVPYYGSQAQRGELQDTINADISTIDVVVTTYDMCTKPDDNKFLRRLSPSVCVYDEAHQLRNPKSQRYGELVKIPADFKVLLTGTPLQNNLQELVAILAFIMPDLFREKREQLDFIFKHKATTKDADHAALLSAERIARARTMMTPFILRRKKAQVLDLPAKHSRIEWCDMTDSQAAYYYSLVEEAQRVFAEKAVAKGRAAVGAKKDSSNILMALRQAAIHPLLARRHYDDKKIDKIVALLLKSDEWAGNKPEMVKNYLISEANTGQNLKGGDYALHKFCEERSFLNKYMLKKEPWMDCAKVQKFKELVTNYAKDGDRVLVFSQFTTLMSILEAVLETLQIKYMRLDGSTKMDMRQDMIDKFNSEPEIPVFMLSTKAGGAGINLASANRVIIFDSGFNPQDDIQAENRAHRVGQTREVEVVRLVTKGTIEEQIHALGESKLALDERVAGEAASAAEAGQREKQGEQMVEKMFLDSLNKKEEPETKDDVKGDLKEAFKAGMESKGVKVASKQAKY</sequence>
<feature type="compositionally biased region" description="Pro residues" evidence="11">
    <location>
        <begin position="133"/>
        <end position="148"/>
    </location>
</feature>
<dbReference type="InterPro" id="IPR038718">
    <property type="entry name" value="SNF2-like_sf"/>
</dbReference>
<name>A0A9W7SHW1_9PEZI</name>
<dbReference type="SUPFAM" id="SSF52540">
    <property type="entry name" value="P-loop containing nucleoside triphosphate hydrolases"/>
    <property type="match status" value="2"/>
</dbReference>
<feature type="compositionally biased region" description="Polar residues" evidence="11">
    <location>
        <begin position="95"/>
        <end position="123"/>
    </location>
</feature>
<keyword evidence="15" id="KW-1185">Reference proteome</keyword>
<dbReference type="EMBL" id="RIBY02002578">
    <property type="protein sequence ID" value="KAH9809185.1"/>
    <property type="molecule type" value="Genomic_DNA"/>
</dbReference>
<feature type="compositionally biased region" description="Polar residues" evidence="11">
    <location>
        <begin position="231"/>
        <end position="257"/>
    </location>
</feature>
<dbReference type="GO" id="GO:0005694">
    <property type="term" value="C:chromosome"/>
    <property type="evidence" value="ECO:0007669"/>
    <property type="project" value="UniProtKB-ARBA"/>
</dbReference>
<evidence type="ECO:0000313" key="14">
    <source>
        <dbReference type="EMBL" id="KAH9809185.1"/>
    </source>
</evidence>
<organism evidence="14 15">
    <name type="scientific">Teratosphaeria destructans</name>
    <dbReference type="NCBI Taxonomy" id="418781"/>
    <lineage>
        <taxon>Eukaryota</taxon>
        <taxon>Fungi</taxon>
        <taxon>Dikarya</taxon>
        <taxon>Ascomycota</taxon>
        <taxon>Pezizomycotina</taxon>
        <taxon>Dothideomycetes</taxon>
        <taxon>Dothideomycetidae</taxon>
        <taxon>Mycosphaerellales</taxon>
        <taxon>Teratosphaeriaceae</taxon>
        <taxon>Teratosphaeria</taxon>
    </lineage>
</organism>
<feature type="compositionally biased region" description="Polar residues" evidence="11">
    <location>
        <begin position="75"/>
        <end position="87"/>
    </location>
</feature>
<dbReference type="Gene3D" id="3.40.50.10810">
    <property type="entry name" value="Tandem AAA-ATPase domain"/>
    <property type="match status" value="1"/>
</dbReference>
<keyword evidence="4" id="KW-0547">Nucleotide-binding</keyword>
<dbReference type="InterPro" id="IPR001650">
    <property type="entry name" value="Helicase_C-like"/>
</dbReference>
<evidence type="ECO:0000256" key="6">
    <source>
        <dbReference type="ARBA" id="ARBA00022806"/>
    </source>
</evidence>
<dbReference type="EC" id="3.6.4.12" evidence="3"/>
<protein>
    <recommendedName>
        <fullName evidence="3">DNA helicase</fullName>
        <ecNumber evidence="3">3.6.4.12</ecNumber>
    </recommendedName>
</protein>
<dbReference type="GO" id="GO:0016787">
    <property type="term" value="F:hydrolase activity"/>
    <property type="evidence" value="ECO:0007669"/>
    <property type="project" value="UniProtKB-KW"/>
</dbReference>
<evidence type="ECO:0000256" key="3">
    <source>
        <dbReference type="ARBA" id="ARBA00012551"/>
    </source>
</evidence>
<evidence type="ECO:0000256" key="4">
    <source>
        <dbReference type="ARBA" id="ARBA00022741"/>
    </source>
</evidence>
<dbReference type="Gene3D" id="3.40.50.300">
    <property type="entry name" value="P-loop containing nucleotide triphosphate hydrolases"/>
    <property type="match status" value="1"/>
</dbReference>
<dbReference type="OrthoDB" id="5857104at2759"/>
<dbReference type="FunFam" id="3.40.50.10810:FF:000014">
    <property type="entry name" value="SWI/SNF-related matrix-associated actin-dependent regulator of chromatin subfamily A containing DEAD/H box 1"/>
    <property type="match status" value="1"/>
</dbReference>
<feature type="region of interest" description="Disordered" evidence="11">
    <location>
        <begin position="654"/>
        <end position="675"/>
    </location>
</feature>
<dbReference type="GO" id="GO:0003678">
    <property type="term" value="F:DNA helicase activity"/>
    <property type="evidence" value="ECO:0007669"/>
    <property type="project" value="UniProtKB-EC"/>
</dbReference>
<evidence type="ECO:0000256" key="5">
    <source>
        <dbReference type="ARBA" id="ARBA00022801"/>
    </source>
</evidence>
<accession>A0A9W7SHW1</accession>
<dbReference type="SMART" id="SM00487">
    <property type="entry name" value="DEXDc"/>
    <property type="match status" value="1"/>
</dbReference>
<dbReference type="InterPro" id="IPR014001">
    <property type="entry name" value="Helicase_ATP-bd"/>
</dbReference>
<dbReference type="SMART" id="SM00490">
    <property type="entry name" value="HELICc"/>
    <property type="match status" value="1"/>
</dbReference>
<comment type="similarity">
    <text evidence="2">Belongs to the SNF2/RAD54 helicase family.</text>
</comment>
<dbReference type="Pfam" id="PF00271">
    <property type="entry name" value="Helicase_C"/>
    <property type="match status" value="1"/>
</dbReference>
<dbReference type="PROSITE" id="PS51192">
    <property type="entry name" value="HELICASE_ATP_BIND_1"/>
    <property type="match status" value="1"/>
</dbReference>
<keyword evidence="8" id="KW-0156">Chromatin regulator</keyword>
<evidence type="ECO:0000256" key="7">
    <source>
        <dbReference type="ARBA" id="ARBA00022840"/>
    </source>
</evidence>
<evidence type="ECO:0000259" key="13">
    <source>
        <dbReference type="PROSITE" id="PS51194"/>
    </source>
</evidence>
<evidence type="ECO:0000256" key="11">
    <source>
        <dbReference type="SAM" id="MobiDB-lite"/>
    </source>
</evidence>